<evidence type="ECO:0000256" key="2">
    <source>
        <dbReference type="ARBA" id="ARBA00008335"/>
    </source>
</evidence>
<reference evidence="9 10" key="1">
    <citation type="submission" date="2018-04" db="EMBL/GenBank/DDBJ databases">
        <title>The genome of golden apple snail Pomacea canaliculata provides insight into stress tolerance and invasive adaptation.</title>
        <authorList>
            <person name="Liu C."/>
            <person name="Liu B."/>
            <person name="Ren Y."/>
            <person name="Zhang Y."/>
            <person name="Wang H."/>
            <person name="Li S."/>
            <person name="Jiang F."/>
            <person name="Yin L."/>
            <person name="Zhang G."/>
            <person name="Qian W."/>
            <person name="Fan W."/>
        </authorList>
    </citation>
    <scope>NUCLEOTIDE SEQUENCE [LARGE SCALE GENOMIC DNA]</scope>
    <source>
        <strain evidence="9">SZHN2017</strain>
        <tissue evidence="9">Muscle</tissue>
    </source>
</reference>
<dbReference type="SUPFAM" id="SSF103473">
    <property type="entry name" value="MFS general substrate transporter"/>
    <property type="match status" value="1"/>
</dbReference>
<keyword evidence="5 7" id="KW-1133">Transmembrane helix</keyword>
<gene>
    <name evidence="9" type="ORF">C0Q70_07075</name>
</gene>
<comment type="subcellular location">
    <subcellularLocation>
        <location evidence="1">Membrane</location>
        <topology evidence="1">Multi-pass membrane protein</topology>
    </subcellularLocation>
</comment>
<evidence type="ECO:0000256" key="4">
    <source>
        <dbReference type="ARBA" id="ARBA00022692"/>
    </source>
</evidence>
<dbReference type="PANTHER" id="PTHR23511:SF45">
    <property type="entry name" value="SVOP LIKE"/>
    <property type="match status" value="1"/>
</dbReference>
<name>A0A2T7PE21_POMCA</name>
<keyword evidence="4 7" id="KW-0812">Transmembrane</keyword>
<dbReference type="InterPro" id="IPR020846">
    <property type="entry name" value="MFS_dom"/>
</dbReference>
<dbReference type="Gene3D" id="1.20.1250.20">
    <property type="entry name" value="MFS general substrate transporter like domains"/>
    <property type="match status" value="1"/>
</dbReference>
<dbReference type="OMA" id="PTWIGVC"/>
<dbReference type="Proteomes" id="UP000245119">
    <property type="component" value="Linkage Group LG4"/>
</dbReference>
<feature type="transmembrane region" description="Helical" evidence="7">
    <location>
        <begin position="160"/>
        <end position="182"/>
    </location>
</feature>
<comment type="caution">
    <text evidence="9">The sequence shown here is derived from an EMBL/GenBank/DDBJ whole genome shotgun (WGS) entry which is preliminary data.</text>
</comment>
<feature type="transmembrane region" description="Helical" evidence="7">
    <location>
        <begin position="188"/>
        <end position="208"/>
    </location>
</feature>
<feature type="transmembrane region" description="Helical" evidence="7">
    <location>
        <begin position="429"/>
        <end position="448"/>
    </location>
</feature>
<evidence type="ECO:0000313" key="9">
    <source>
        <dbReference type="EMBL" id="PVD31657.1"/>
    </source>
</evidence>
<evidence type="ECO:0000259" key="8">
    <source>
        <dbReference type="PROSITE" id="PS50850"/>
    </source>
</evidence>
<feature type="transmembrane region" description="Helical" evidence="7">
    <location>
        <begin position="344"/>
        <end position="361"/>
    </location>
</feature>
<keyword evidence="3" id="KW-0813">Transport</keyword>
<keyword evidence="10" id="KW-1185">Reference proteome</keyword>
<dbReference type="GO" id="GO:0022857">
    <property type="term" value="F:transmembrane transporter activity"/>
    <property type="evidence" value="ECO:0007669"/>
    <property type="project" value="InterPro"/>
</dbReference>
<dbReference type="OrthoDB" id="4139357at2759"/>
<dbReference type="Pfam" id="PF00083">
    <property type="entry name" value="Sugar_tr"/>
    <property type="match status" value="1"/>
</dbReference>
<evidence type="ECO:0000256" key="5">
    <source>
        <dbReference type="ARBA" id="ARBA00022989"/>
    </source>
</evidence>
<comment type="similarity">
    <text evidence="2">Belongs to the major facilitator superfamily.</text>
</comment>
<dbReference type="InterPro" id="IPR005828">
    <property type="entry name" value="MFS_sugar_transport-like"/>
</dbReference>
<feature type="transmembrane region" description="Helical" evidence="7">
    <location>
        <begin position="313"/>
        <end position="332"/>
    </location>
</feature>
<dbReference type="AlphaFoldDB" id="A0A2T7PE21"/>
<accession>A0A2T7PE21</accession>
<proteinExistence type="inferred from homology"/>
<evidence type="ECO:0000256" key="3">
    <source>
        <dbReference type="ARBA" id="ARBA00022448"/>
    </source>
</evidence>
<dbReference type="InterPro" id="IPR036259">
    <property type="entry name" value="MFS_trans_sf"/>
</dbReference>
<evidence type="ECO:0000256" key="6">
    <source>
        <dbReference type="ARBA" id="ARBA00023136"/>
    </source>
</evidence>
<keyword evidence="6 7" id="KW-0472">Membrane</keyword>
<dbReference type="GO" id="GO:0016020">
    <property type="term" value="C:membrane"/>
    <property type="evidence" value="ECO:0007669"/>
    <property type="project" value="UniProtKB-SubCell"/>
</dbReference>
<feature type="transmembrane region" description="Helical" evidence="7">
    <location>
        <begin position="367"/>
        <end position="386"/>
    </location>
</feature>
<protein>
    <recommendedName>
        <fullName evidence="8">Major facilitator superfamily (MFS) profile domain-containing protein</fullName>
    </recommendedName>
</protein>
<dbReference type="PROSITE" id="PS50850">
    <property type="entry name" value="MFS"/>
    <property type="match status" value="1"/>
</dbReference>
<evidence type="ECO:0000256" key="1">
    <source>
        <dbReference type="ARBA" id="ARBA00004141"/>
    </source>
</evidence>
<evidence type="ECO:0000313" key="10">
    <source>
        <dbReference type="Proteomes" id="UP000245119"/>
    </source>
</evidence>
<feature type="transmembrane region" description="Helical" evidence="7">
    <location>
        <begin position="72"/>
        <end position="94"/>
    </location>
</feature>
<feature type="transmembrane region" description="Helical" evidence="7">
    <location>
        <begin position="125"/>
        <end position="148"/>
    </location>
</feature>
<feature type="transmembrane region" description="Helical" evidence="7">
    <location>
        <begin position="271"/>
        <end position="293"/>
    </location>
</feature>
<feature type="domain" description="Major facilitator superfamily (MFS) profile" evidence="8">
    <location>
        <begin position="36"/>
        <end position="453"/>
    </location>
</feature>
<evidence type="ECO:0000256" key="7">
    <source>
        <dbReference type="SAM" id="Phobius"/>
    </source>
</evidence>
<feature type="transmembrane region" description="Helical" evidence="7">
    <location>
        <begin position="36"/>
        <end position="60"/>
    </location>
</feature>
<organism evidence="9 10">
    <name type="scientific">Pomacea canaliculata</name>
    <name type="common">Golden apple snail</name>
    <dbReference type="NCBI Taxonomy" id="400727"/>
    <lineage>
        <taxon>Eukaryota</taxon>
        <taxon>Metazoa</taxon>
        <taxon>Spiralia</taxon>
        <taxon>Lophotrochozoa</taxon>
        <taxon>Mollusca</taxon>
        <taxon>Gastropoda</taxon>
        <taxon>Caenogastropoda</taxon>
        <taxon>Architaenioglossa</taxon>
        <taxon>Ampullarioidea</taxon>
        <taxon>Ampullariidae</taxon>
        <taxon>Pomacea</taxon>
    </lineage>
</organism>
<dbReference type="EMBL" id="PZQS01000004">
    <property type="protein sequence ID" value="PVD31657.1"/>
    <property type="molecule type" value="Genomic_DNA"/>
</dbReference>
<feature type="transmembrane region" description="Helical" evidence="7">
    <location>
        <begin position="406"/>
        <end position="423"/>
    </location>
</feature>
<dbReference type="PANTHER" id="PTHR23511">
    <property type="entry name" value="SYNAPTIC VESICLE GLYCOPROTEIN 2"/>
    <property type="match status" value="1"/>
</dbReference>
<sequence>MKYTRDDRRPQEESGPTFTVEEAVEAMGFGRFQLTIYFVAGVINAADALEMMLLSVLSPVLRCEWYLSDTQVALITTAVFVGMGISAPAIGLIGDKYGRKAALLIVTVSIGYFGFLATFSPSYGWMVFLRGLVGVGLGGSPQGSSLLAEYLPSKYRAKILLTNQVFWATGSTVEILLASWIIPQIGWRWLMAVSAIPVIVAVVFLILVPESSRYLVAAGRSREADDVLKRGAEVNGKSLPEGRLVQPSQNIKLGQPKDLFSNEYLRSTLQIWFLWFGTAFTYYGMVLISSQVLTVSSAKRNTCKCAYLTHDDYVTMILATLGEFACIPLNILMIDRLGRKKTGAINWLFCGLFFGLLQLSVSRGLLTFFMFAVRAFSAATFSWVYLYSVEIYPTSVRTFGMGSASTWARIGAMTTPFVSQVLLNQSVSAALSVYVVVCALCCATAILLPVETKGRALPQCVEMDIKEQ</sequence>
<feature type="transmembrane region" description="Helical" evidence="7">
    <location>
        <begin position="101"/>
        <end position="119"/>
    </location>
</feature>